<evidence type="ECO:0000256" key="1">
    <source>
        <dbReference type="SAM" id="MobiDB-lite"/>
    </source>
</evidence>
<sequence>FAPTTFGSPSKVDSLTRKVDKSNLLLHTKTNQKSTTQKKKYSETNLKKKMVCVACLIPLFLVPIVNLLPVLFHILMAKVYRMLGKEYQRPERAPPACPFKPSATKPNNSVTGEEPSSGAPHPVPKAVGVDDSKQD</sequence>
<keyword evidence="2" id="KW-0812">Transmembrane</keyword>
<evidence type="ECO:0000313" key="4">
    <source>
        <dbReference type="Proteomes" id="UP001627284"/>
    </source>
</evidence>
<dbReference type="EMBL" id="JBJKTR010000009">
    <property type="protein sequence ID" value="KAL3358277.1"/>
    <property type="molecule type" value="Genomic_DNA"/>
</dbReference>
<dbReference type="PANTHER" id="PTHR37756">
    <property type="entry name" value="TRANSMEMBRANE PROTEIN"/>
    <property type="match status" value="1"/>
</dbReference>
<reference evidence="3 4" key="1">
    <citation type="submission" date="2024-05" db="EMBL/GenBank/DDBJ databases">
        <title>De novo assembly of an allotetraploid wild potato.</title>
        <authorList>
            <person name="Hosaka A.J."/>
        </authorList>
    </citation>
    <scope>NUCLEOTIDE SEQUENCE [LARGE SCALE GENOMIC DNA]</scope>
    <source>
        <tissue evidence="3">Young leaves</tissue>
    </source>
</reference>
<evidence type="ECO:0000256" key="2">
    <source>
        <dbReference type="SAM" id="Phobius"/>
    </source>
</evidence>
<keyword evidence="2" id="KW-1133">Transmembrane helix</keyword>
<dbReference type="AlphaFoldDB" id="A0ABD2TS15"/>
<comment type="caution">
    <text evidence="3">The sequence shown here is derived from an EMBL/GenBank/DDBJ whole genome shotgun (WGS) entry which is preliminary data.</text>
</comment>
<dbReference type="Proteomes" id="UP001627284">
    <property type="component" value="Unassembled WGS sequence"/>
</dbReference>
<proteinExistence type="predicted"/>
<feature type="region of interest" description="Disordered" evidence="1">
    <location>
        <begin position="90"/>
        <end position="135"/>
    </location>
</feature>
<keyword evidence="2" id="KW-0472">Membrane</keyword>
<accession>A0ABD2TS15</accession>
<name>A0ABD2TS15_9SOLN</name>
<feature type="non-terminal residue" evidence="3">
    <location>
        <position position="1"/>
    </location>
</feature>
<feature type="transmembrane region" description="Helical" evidence="2">
    <location>
        <begin position="50"/>
        <end position="75"/>
    </location>
</feature>
<gene>
    <name evidence="3" type="ORF">AABB24_015426</name>
</gene>
<protein>
    <submittedName>
        <fullName evidence="3">Uncharacterized protein</fullName>
    </submittedName>
</protein>
<keyword evidence="4" id="KW-1185">Reference proteome</keyword>
<organism evidence="3 4">
    <name type="scientific">Solanum stoloniferum</name>
    <dbReference type="NCBI Taxonomy" id="62892"/>
    <lineage>
        <taxon>Eukaryota</taxon>
        <taxon>Viridiplantae</taxon>
        <taxon>Streptophyta</taxon>
        <taxon>Embryophyta</taxon>
        <taxon>Tracheophyta</taxon>
        <taxon>Spermatophyta</taxon>
        <taxon>Magnoliopsida</taxon>
        <taxon>eudicotyledons</taxon>
        <taxon>Gunneridae</taxon>
        <taxon>Pentapetalae</taxon>
        <taxon>asterids</taxon>
        <taxon>lamiids</taxon>
        <taxon>Solanales</taxon>
        <taxon>Solanaceae</taxon>
        <taxon>Solanoideae</taxon>
        <taxon>Solaneae</taxon>
        <taxon>Solanum</taxon>
    </lineage>
</organism>
<evidence type="ECO:0000313" key="3">
    <source>
        <dbReference type="EMBL" id="KAL3358277.1"/>
    </source>
</evidence>
<dbReference type="PANTHER" id="PTHR37756:SF1">
    <property type="entry name" value="TRANSMEMBRANE PROTEIN"/>
    <property type="match status" value="1"/>
</dbReference>